<dbReference type="InterPro" id="IPR029044">
    <property type="entry name" value="Nucleotide-diphossugar_trans"/>
</dbReference>
<evidence type="ECO:0000256" key="7">
    <source>
        <dbReference type="ARBA" id="ARBA00023150"/>
    </source>
</evidence>
<gene>
    <name evidence="8" type="primary">mobA</name>
    <name evidence="10" type="ORF">SAMN05216323_102724</name>
</gene>
<keyword evidence="7 8" id="KW-0501">Molybdenum cofactor biosynthesis</keyword>
<keyword evidence="11" id="KW-1185">Reference proteome</keyword>
<proteinExistence type="inferred from homology"/>
<evidence type="ECO:0000313" key="10">
    <source>
        <dbReference type="EMBL" id="SDC35240.1"/>
    </source>
</evidence>
<dbReference type="Pfam" id="PF12804">
    <property type="entry name" value="NTP_transf_3"/>
    <property type="match status" value="1"/>
</dbReference>
<feature type="binding site" evidence="8">
    <location>
        <position position="97"/>
    </location>
    <ligand>
        <name>GTP</name>
        <dbReference type="ChEBI" id="CHEBI:37565"/>
    </ligand>
</feature>
<comment type="catalytic activity">
    <reaction evidence="8">
        <text>Mo-molybdopterin + GTP + H(+) = Mo-molybdopterin guanine dinucleotide + diphosphate</text>
        <dbReference type="Rhea" id="RHEA:34243"/>
        <dbReference type="ChEBI" id="CHEBI:15378"/>
        <dbReference type="ChEBI" id="CHEBI:33019"/>
        <dbReference type="ChEBI" id="CHEBI:37565"/>
        <dbReference type="ChEBI" id="CHEBI:71302"/>
        <dbReference type="ChEBI" id="CHEBI:71310"/>
        <dbReference type="EC" id="2.7.7.77"/>
    </reaction>
</comment>
<feature type="binding site" evidence="8">
    <location>
        <position position="23"/>
    </location>
    <ligand>
        <name>GTP</name>
        <dbReference type="ChEBI" id="CHEBI:37565"/>
    </ligand>
</feature>
<dbReference type="PANTHER" id="PTHR19136">
    <property type="entry name" value="MOLYBDENUM COFACTOR GUANYLYLTRANSFERASE"/>
    <property type="match status" value="1"/>
</dbReference>
<comment type="subcellular location">
    <subcellularLocation>
        <location evidence="8">Cytoplasm</location>
    </subcellularLocation>
</comment>
<feature type="binding site" evidence="8">
    <location>
        <position position="68"/>
    </location>
    <ligand>
        <name>GTP</name>
        <dbReference type="ChEBI" id="CHEBI:37565"/>
    </ligand>
</feature>
<keyword evidence="10" id="KW-0548">Nucleotidyltransferase</keyword>
<dbReference type="SUPFAM" id="SSF53448">
    <property type="entry name" value="Nucleotide-diphospho-sugar transferases"/>
    <property type="match status" value="1"/>
</dbReference>
<dbReference type="GO" id="GO:0005525">
    <property type="term" value="F:GTP binding"/>
    <property type="evidence" value="ECO:0007669"/>
    <property type="project" value="UniProtKB-UniRule"/>
</dbReference>
<keyword evidence="2 8" id="KW-0808">Transferase</keyword>
<keyword evidence="6 8" id="KW-0342">GTP-binding</keyword>
<evidence type="ECO:0000256" key="6">
    <source>
        <dbReference type="ARBA" id="ARBA00023134"/>
    </source>
</evidence>
<feature type="binding site" evidence="8">
    <location>
        <position position="97"/>
    </location>
    <ligand>
        <name>Mg(2+)</name>
        <dbReference type="ChEBI" id="CHEBI:18420"/>
    </ligand>
</feature>
<evidence type="ECO:0000259" key="9">
    <source>
        <dbReference type="Pfam" id="PF12804"/>
    </source>
</evidence>
<dbReference type="PANTHER" id="PTHR19136:SF81">
    <property type="entry name" value="MOLYBDENUM COFACTOR GUANYLYLTRANSFERASE"/>
    <property type="match status" value="1"/>
</dbReference>
<dbReference type="EMBL" id="FMYP01000027">
    <property type="protein sequence ID" value="SDC35240.1"/>
    <property type="molecule type" value="Genomic_DNA"/>
</dbReference>
<keyword evidence="5 8" id="KW-0460">Magnesium</keyword>
<feature type="binding site" evidence="8">
    <location>
        <begin position="11"/>
        <end position="13"/>
    </location>
    <ligand>
        <name>GTP</name>
        <dbReference type="ChEBI" id="CHEBI:37565"/>
    </ligand>
</feature>
<evidence type="ECO:0000256" key="8">
    <source>
        <dbReference type="HAMAP-Rule" id="MF_00316"/>
    </source>
</evidence>
<comment type="cofactor">
    <cofactor evidence="8">
        <name>Mg(2+)</name>
        <dbReference type="ChEBI" id="CHEBI:18420"/>
    </cofactor>
</comment>
<evidence type="ECO:0000256" key="2">
    <source>
        <dbReference type="ARBA" id="ARBA00022679"/>
    </source>
</evidence>
<protein>
    <recommendedName>
        <fullName evidence="8">Probable molybdenum cofactor guanylyltransferase</fullName>
        <shortName evidence="8">MoCo guanylyltransferase</shortName>
        <ecNumber evidence="8">2.7.7.77</ecNumber>
    </recommendedName>
    <alternativeName>
        <fullName evidence="8">GTP:molybdopterin guanylyltransferase</fullName>
    </alternativeName>
    <alternativeName>
        <fullName evidence="8">Mo-MPT guanylyltransferase</fullName>
    </alternativeName>
    <alternativeName>
        <fullName evidence="8">Molybdopterin guanylyltransferase</fullName>
    </alternativeName>
    <alternativeName>
        <fullName evidence="8">Molybdopterin-guanine dinucleotide synthase</fullName>
        <shortName evidence="8">MGD synthase</shortName>
    </alternativeName>
</protein>
<comment type="caution">
    <text evidence="8">Lacks conserved residue(s) required for the propagation of feature annotation.</text>
</comment>
<dbReference type="AlphaFoldDB" id="A0A1G6KVY1"/>
<evidence type="ECO:0000256" key="5">
    <source>
        <dbReference type="ARBA" id="ARBA00022842"/>
    </source>
</evidence>
<organism evidence="10 11">
    <name type="scientific">Williamwhitmania taraxaci</name>
    <dbReference type="NCBI Taxonomy" id="1640674"/>
    <lineage>
        <taxon>Bacteria</taxon>
        <taxon>Pseudomonadati</taxon>
        <taxon>Bacteroidota</taxon>
        <taxon>Bacteroidia</taxon>
        <taxon>Bacteroidales</taxon>
        <taxon>Williamwhitmaniaceae</taxon>
        <taxon>Williamwhitmania</taxon>
    </lineage>
</organism>
<dbReference type="GO" id="GO:0006777">
    <property type="term" value="P:Mo-molybdopterin cofactor biosynthetic process"/>
    <property type="evidence" value="ECO:0007669"/>
    <property type="project" value="UniProtKB-KW"/>
</dbReference>
<dbReference type="GO" id="GO:0061603">
    <property type="term" value="F:molybdenum cofactor guanylyltransferase activity"/>
    <property type="evidence" value="ECO:0007669"/>
    <property type="project" value="UniProtKB-EC"/>
</dbReference>
<keyword evidence="4 8" id="KW-0547">Nucleotide-binding</keyword>
<evidence type="ECO:0000256" key="1">
    <source>
        <dbReference type="ARBA" id="ARBA00022490"/>
    </source>
</evidence>
<dbReference type="RefSeq" id="WP_092437980.1">
    <property type="nucleotide sequence ID" value="NZ_FMYP01000027.1"/>
</dbReference>
<dbReference type="GO" id="GO:0005737">
    <property type="term" value="C:cytoplasm"/>
    <property type="evidence" value="ECO:0007669"/>
    <property type="project" value="UniProtKB-SubCell"/>
</dbReference>
<evidence type="ECO:0000313" key="11">
    <source>
        <dbReference type="Proteomes" id="UP000199452"/>
    </source>
</evidence>
<evidence type="ECO:0000256" key="3">
    <source>
        <dbReference type="ARBA" id="ARBA00022723"/>
    </source>
</evidence>
<dbReference type="OrthoDB" id="9788394at2"/>
<accession>A0A1G6KVY1</accession>
<reference evidence="10 11" key="1">
    <citation type="submission" date="2016-09" db="EMBL/GenBank/DDBJ databases">
        <authorList>
            <person name="Capua I."/>
            <person name="De Benedictis P."/>
            <person name="Joannis T."/>
            <person name="Lombin L.H."/>
            <person name="Cattoli G."/>
        </authorList>
    </citation>
    <scope>NUCLEOTIDE SEQUENCE [LARGE SCALE GENOMIC DNA]</scope>
    <source>
        <strain evidence="10 11">A7P-90m</strain>
    </source>
</reference>
<name>A0A1G6KVY1_9BACT</name>
<comment type="function">
    <text evidence="8">Transfers a GMP moiety from GTP to Mo-molybdopterin (Mo-MPT) cofactor (Moco or molybdenum cofactor) to form Mo-molybdopterin guanine dinucleotide (Mo-MGD) cofactor.</text>
</comment>
<keyword evidence="3 8" id="KW-0479">Metal-binding</keyword>
<sequence>MEKERVTGIILAGGKSRRFGSNKALYRHNGKCLVEYSIDVLRPVCNELILITNNPADFSFTGLTIYEDIHKDCGPLAGIHTGLVHSKNLNNLIISCDSPELHTDLFRAILENRENYQVVMPTHNGIKESMASFFHKNSIPLIEAAIATNCLKVFNAIMPMTTLFLDVSKMPFYSEQLFANINTKEALNSINDTNND</sequence>
<dbReference type="CDD" id="cd02503">
    <property type="entry name" value="MobA"/>
    <property type="match status" value="1"/>
</dbReference>
<dbReference type="InterPro" id="IPR013482">
    <property type="entry name" value="Molybde_CF_guanTrfase"/>
</dbReference>
<dbReference type="HAMAP" id="MF_00316">
    <property type="entry name" value="MobA"/>
    <property type="match status" value="1"/>
</dbReference>
<dbReference type="STRING" id="1640674.SAMN05216323_102724"/>
<dbReference type="Proteomes" id="UP000199452">
    <property type="component" value="Unassembled WGS sequence"/>
</dbReference>
<comment type="similarity">
    <text evidence="8">Belongs to the MobA family.</text>
</comment>
<evidence type="ECO:0000256" key="4">
    <source>
        <dbReference type="ARBA" id="ARBA00022741"/>
    </source>
</evidence>
<dbReference type="EC" id="2.7.7.77" evidence="8"/>
<keyword evidence="1 8" id="KW-0963">Cytoplasm</keyword>
<feature type="domain" description="MobA-like NTP transferase" evidence="9">
    <location>
        <begin position="8"/>
        <end position="149"/>
    </location>
</feature>
<dbReference type="InterPro" id="IPR025877">
    <property type="entry name" value="MobA-like_NTP_Trfase"/>
</dbReference>
<dbReference type="Gene3D" id="3.90.550.10">
    <property type="entry name" value="Spore Coat Polysaccharide Biosynthesis Protein SpsA, Chain A"/>
    <property type="match status" value="1"/>
</dbReference>
<dbReference type="GO" id="GO:0046872">
    <property type="term" value="F:metal ion binding"/>
    <property type="evidence" value="ECO:0007669"/>
    <property type="project" value="UniProtKB-KW"/>
</dbReference>
<comment type="domain">
    <text evidence="8">The N-terminal domain determines nucleotide recognition and specific binding, while the C-terminal domain determines the specific binding to the target protein.</text>
</comment>